<evidence type="ECO:0000313" key="2">
    <source>
        <dbReference type="EMBL" id="OMI35213.1"/>
    </source>
</evidence>
<dbReference type="InterPro" id="IPR013154">
    <property type="entry name" value="ADH-like_N"/>
</dbReference>
<dbReference type="InterPro" id="IPR052585">
    <property type="entry name" value="Lipid_raft_assoc_Zn_ADH"/>
</dbReference>
<proteinExistence type="predicted"/>
<accession>A0A1R1SAB0</accession>
<dbReference type="SMART" id="SM00829">
    <property type="entry name" value="PKS_ER"/>
    <property type="match status" value="1"/>
</dbReference>
<dbReference type="InterPro" id="IPR036291">
    <property type="entry name" value="NAD(P)-bd_dom_sf"/>
</dbReference>
<name>A0A1R1SAB0_9ACTN</name>
<dbReference type="SUPFAM" id="SSF51735">
    <property type="entry name" value="NAD(P)-binding Rossmann-fold domains"/>
    <property type="match status" value="1"/>
</dbReference>
<dbReference type="AlphaFoldDB" id="A0A1R1SAB0"/>
<dbReference type="GO" id="GO:0016491">
    <property type="term" value="F:oxidoreductase activity"/>
    <property type="evidence" value="ECO:0007669"/>
    <property type="project" value="InterPro"/>
</dbReference>
<dbReference type="PANTHER" id="PTHR43482">
    <property type="entry name" value="PROTEIN AST1-RELATED"/>
    <property type="match status" value="1"/>
</dbReference>
<dbReference type="Gene3D" id="3.90.180.10">
    <property type="entry name" value="Medium-chain alcohol dehydrogenases, catalytic domain"/>
    <property type="match status" value="1"/>
</dbReference>
<dbReference type="Gene3D" id="3.40.50.720">
    <property type="entry name" value="NAD(P)-binding Rossmann-like Domain"/>
    <property type="match status" value="1"/>
</dbReference>
<organism evidence="2 3">
    <name type="scientific">Streptomyces sparsogenes DSM 40356</name>
    <dbReference type="NCBI Taxonomy" id="1331668"/>
    <lineage>
        <taxon>Bacteria</taxon>
        <taxon>Bacillati</taxon>
        <taxon>Actinomycetota</taxon>
        <taxon>Actinomycetes</taxon>
        <taxon>Kitasatosporales</taxon>
        <taxon>Streptomycetaceae</taxon>
        <taxon>Streptomyces</taxon>
    </lineage>
</organism>
<dbReference type="Pfam" id="PF08240">
    <property type="entry name" value="ADH_N"/>
    <property type="match status" value="1"/>
</dbReference>
<dbReference type="Pfam" id="PF13602">
    <property type="entry name" value="ADH_zinc_N_2"/>
    <property type="match status" value="1"/>
</dbReference>
<gene>
    <name evidence="2" type="ORF">SPAR_32496</name>
</gene>
<evidence type="ECO:0000259" key="1">
    <source>
        <dbReference type="SMART" id="SM00829"/>
    </source>
</evidence>
<protein>
    <submittedName>
        <fullName evidence="2">Alcohol dehydrogenase</fullName>
    </submittedName>
</protein>
<keyword evidence="3" id="KW-1185">Reference proteome</keyword>
<dbReference type="CDD" id="cd05289">
    <property type="entry name" value="MDR_like_2"/>
    <property type="match status" value="1"/>
</dbReference>
<dbReference type="EMBL" id="ASQP01000410">
    <property type="protein sequence ID" value="OMI35213.1"/>
    <property type="molecule type" value="Genomic_DNA"/>
</dbReference>
<dbReference type="SUPFAM" id="SSF50129">
    <property type="entry name" value="GroES-like"/>
    <property type="match status" value="1"/>
</dbReference>
<comment type="caution">
    <text evidence="2">The sequence shown here is derived from an EMBL/GenBank/DDBJ whole genome shotgun (WGS) entry which is preliminary data.</text>
</comment>
<evidence type="ECO:0000313" key="3">
    <source>
        <dbReference type="Proteomes" id="UP000186168"/>
    </source>
</evidence>
<dbReference type="PANTHER" id="PTHR43482:SF1">
    <property type="entry name" value="PROTEIN AST1-RELATED"/>
    <property type="match status" value="1"/>
</dbReference>
<dbReference type="Proteomes" id="UP000186168">
    <property type="component" value="Unassembled WGS sequence"/>
</dbReference>
<reference evidence="2 3" key="1">
    <citation type="submission" date="2013-05" db="EMBL/GenBank/DDBJ databases">
        <title>Genome sequence of Streptomyces sparsogenes DSM 40356.</title>
        <authorList>
            <person name="Coyne S."/>
            <person name="Seebeck F.P."/>
        </authorList>
    </citation>
    <scope>NUCLEOTIDE SEQUENCE [LARGE SCALE GENOMIC DNA]</scope>
    <source>
        <strain evidence="2 3">DSM 40356</strain>
    </source>
</reference>
<dbReference type="InterPro" id="IPR020843">
    <property type="entry name" value="ER"/>
</dbReference>
<dbReference type="InterPro" id="IPR011032">
    <property type="entry name" value="GroES-like_sf"/>
</dbReference>
<dbReference type="RefSeq" id="WP_076971738.1">
    <property type="nucleotide sequence ID" value="NZ_ASQP01000410.1"/>
</dbReference>
<feature type="domain" description="Enoyl reductase (ER)" evidence="1">
    <location>
        <begin position="10"/>
        <end position="299"/>
    </location>
</feature>
<sequence>MRAVRIDRFGTPEVLGLVDAPPPEPGPGEVLIRTVATSINPVDDKTREGAIGEGTPPLPMTLGWDLAGVVVDGGDSGLRAGERVVAMSHQLGFGRGTWADLVALPARAVAVAPQAVSLVEAAALPLAGLTAWQTLDWLGISAGERLLIAGAAGAVGGLALQIARARGVTVDALVSRDAQAGFARDHGADLVTTDPHALHDRRYDAVFDTYGAFVTEAVADGGRYASIATQAGPVPDLSSRGVRTTVNQVREDGAGLSELTELVDSGSLRLRVHATFGVHEIKAAHERFRRGGLAGKVVVAF</sequence>